<organism evidence="4 5">
    <name type="scientific">Spiroplasma culicicola AES-1</name>
    <dbReference type="NCBI Taxonomy" id="1276246"/>
    <lineage>
        <taxon>Bacteria</taxon>
        <taxon>Bacillati</taxon>
        <taxon>Mycoplasmatota</taxon>
        <taxon>Mollicutes</taxon>
        <taxon>Entomoplasmatales</taxon>
        <taxon>Spiroplasmataceae</taxon>
        <taxon>Spiroplasma</taxon>
    </lineage>
</organism>
<gene>
    <name evidence="4" type="ORF">SCULI_v1c00980</name>
</gene>
<dbReference type="Gene3D" id="3.40.50.300">
    <property type="entry name" value="P-loop containing nucleotide triphosphate hydrolases"/>
    <property type="match status" value="2"/>
</dbReference>
<dbReference type="PROSITE" id="PS50893">
    <property type="entry name" value="ABC_TRANSPORTER_2"/>
    <property type="match status" value="2"/>
</dbReference>
<dbReference type="InterPro" id="IPR050107">
    <property type="entry name" value="ABC_carbohydrate_import_ATPase"/>
</dbReference>
<dbReference type="HOGENOM" id="CLU_000604_92_0_14"/>
<name>W6AFH5_9MOLU</name>
<accession>W6AFH5</accession>
<dbReference type="SUPFAM" id="SSF52540">
    <property type="entry name" value="P-loop containing nucleoside triphosphate hydrolases"/>
    <property type="match status" value="2"/>
</dbReference>
<dbReference type="STRING" id="1276246.SCULI_v1c00980"/>
<protein>
    <submittedName>
        <fullName evidence="4">Ribose/galactose ABC transporter ATP-binding protein</fullName>
    </submittedName>
</protein>
<dbReference type="PANTHER" id="PTHR43790:SF4">
    <property type="entry name" value="GUANOSINE IMPORT ATP-BINDING PROTEIN NUPO"/>
    <property type="match status" value="1"/>
</dbReference>
<dbReference type="GO" id="GO:0005524">
    <property type="term" value="F:ATP binding"/>
    <property type="evidence" value="ECO:0007669"/>
    <property type="project" value="UniProtKB-KW"/>
</dbReference>
<keyword evidence="2 4" id="KW-0067">ATP-binding</keyword>
<evidence type="ECO:0000256" key="2">
    <source>
        <dbReference type="ARBA" id="ARBA00022840"/>
    </source>
</evidence>
<feature type="domain" description="ABC transporter" evidence="3">
    <location>
        <begin position="8"/>
        <end position="245"/>
    </location>
</feature>
<dbReference type="eggNOG" id="COG3845">
    <property type="taxonomic scope" value="Bacteria"/>
</dbReference>
<dbReference type="InterPro" id="IPR003439">
    <property type="entry name" value="ABC_transporter-like_ATP-bd"/>
</dbReference>
<proteinExistence type="predicted"/>
<dbReference type="CDD" id="cd03215">
    <property type="entry name" value="ABC_Carb_Monos_II"/>
    <property type="match status" value="1"/>
</dbReference>
<dbReference type="Pfam" id="PF00005">
    <property type="entry name" value="ABC_tran"/>
    <property type="match status" value="2"/>
</dbReference>
<feature type="domain" description="ABC transporter" evidence="3">
    <location>
        <begin position="262"/>
        <end position="510"/>
    </location>
</feature>
<dbReference type="InterPro" id="IPR003593">
    <property type="entry name" value="AAA+_ATPase"/>
</dbReference>
<dbReference type="CDD" id="cd03216">
    <property type="entry name" value="ABC_Carb_Monos_I"/>
    <property type="match status" value="1"/>
</dbReference>
<dbReference type="InterPro" id="IPR027417">
    <property type="entry name" value="P-loop_NTPase"/>
</dbReference>
<dbReference type="PATRIC" id="fig|1276246.3.peg.97"/>
<dbReference type="Proteomes" id="UP000019267">
    <property type="component" value="Chromosome"/>
</dbReference>
<dbReference type="InterPro" id="IPR017871">
    <property type="entry name" value="ABC_transporter-like_CS"/>
</dbReference>
<dbReference type="GO" id="GO:0016887">
    <property type="term" value="F:ATP hydrolysis activity"/>
    <property type="evidence" value="ECO:0007669"/>
    <property type="project" value="InterPro"/>
</dbReference>
<evidence type="ECO:0000313" key="4">
    <source>
        <dbReference type="EMBL" id="AHI52439.1"/>
    </source>
</evidence>
<dbReference type="PROSITE" id="PS00211">
    <property type="entry name" value="ABC_TRANSPORTER_1"/>
    <property type="match status" value="1"/>
</dbReference>
<evidence type="ECO:0000259" key="3">
    <source>
        <dbReference type="PROSITE" id="PS50893"/>
    </source>
</evidence>
<dbReference type="SMART" id="SM00382">
    <property type="entry name" value="AAA"/>
    <property type="match status" value="2"/>
</dbReference>
<sequence length="510" mass="56828">MIKDNNIIEMKNILMVFNKKIIANDDVNFSVKEGEIHALMGENGAGKSTLMSILFGIYNPTKGTIKIRGKEEVITSPIKANKLGIGMVHQHFKMVDIFPLWRNISLGSEETIGKTIINSKKIKEDITEIMEKYNLNVDLNIKAENATVGMKQRAEILKVLYQGNEILVFDEPTAVLTPQEIDGFLEVLLELQRNGKTIILITHKLQEIKKVANTATVLRRGKSIGTYDVAKTSVEQLSEAMVGRKLVEIKNNYDTPSNEVALEIKNLSATKYGFRNIDALNDVSFNVKKGEIVAIAGVEGNGQLELANAISGMVHAHTGEIILNGKSITKDSVSKRFVEHKMSHIPEDRHKYGLALDWNLINNAAFEDIDTPAFSYKGLMRKGKIQQHAQEIIEKYDVRNADFGFAIARQLSGGNQQKMIVGREFSRDADFHLIFQPTRGLDVGSIEFIHSQILNLKSEGKAILLISYELSEIMQLADRIIVINAGNIIGELPGNKADRNQIGRMMMGAE</sequence>
<dbReference type="PANTHER" id="PTHR43790">
    <property type="entry name" value="CARBOHYDRATE TRANSPORT ATP-BINDING PROTEIN MG119-RELATED"/>
    <property type="match status" value="1"/>
</dbReference>
<keyword evidence="5" id="KW-1185">Reference proteome</keyword>
<dbReference type="KEGG" id="scq:SCULI_v1c00980"/>
<dbReference type="RefSeq" id="WP_038648219.1">
    <property type="nucleotide sequence ID" value="NZ_CP006681.1"/>
</dbReference>
<keyword evidence="1" id="KW-0547">Nucleotide-binding</keyword>
<dbReference type="EMBL" id="CP006681">
    <property type="protein sequence ID" value="AHI52439.1"/>
    <property type="molecule type" value="Genomic_DNA"/>
</dbReference>
<dbReference type="AlphaFoldDB" id="W6AFH5"/>
<evidence type="ECO:0000313" key="5">
    <source>
        <dbReference type="Proteomes" id="UP000019267"/>
    </source>
</evidence>
<reference evidence="4 5" key="1">
    <citation type="journal article" date="2014" name="Genome Biol. Evol.">
        <title>Molecular evolution of the substrate utilization strategies and putative virulence factors in mosquito-associated Spiroplasma species.</title>
        <authorList>
            <person name="Chang T.H."/>
            <person name="Lo W.S."/>
            <person name="Ku C."/>
            <person name="Chen L.L."/>
            <person name="Kuo C.H."/>
        </authorList>
    </citation>
    <scope>NUCLEOTIDE SEQUENCE [LARGE SCALE GENOMIC DNA]</scope>
    <source>
        <strain evidence="4">AES-1</strain>
    </source>
</reference>
<evidence type="ECO:0000256" key="1">
    <source>
        <dbReference type="ARBA" id="ARBA00022741"/>
    </source>
</evidence>